<evidence type="ECO:0000313" key="2">
    <source>
        <dbReference type="EMBL" id="CAE7025821.1"/>
    </source>
</evidence>
<keyword evidence="1" id="KW-0732">Signal</keyword>
<feature type="signal peptide" evidence="1">
    <location>
        <begin position="1"/>
        <end position="23"/>
    </location>
</feature>
<name>A0A812I9K9_9DINO</name>
<protein>
    <submittedName>
        <fullName evidence="2">Uncharacterized protein</fullName>
    </submittedName>
</protein>
<evidence type="ECO:0000256" key="1">
    <source>
        <dbReference type="SAM" id="SignalP"/>
    </source>
</evidence>
<reference evidence="2" key="1">
    <citation type="submission" date="2021-02" db="EMBL/GenBank/DDBJ databases">
        <authorList>
            <person name="Dougan E. K."/>
            <person name="Rhodes N."/>
            <person name="Thang M."/>
            <person name="Chan C."/>
        </authorList>
    </citation>
    <scope>NUCLEOTIDE SEQUENCE</scope>
</reference>
<feature type="chain" id="PRO_5032446772" evidence="1">
    <location>
        <begin position="24"/>
        <end position="129"/>
    </location>
</feature>
<dbReference type="AlphaFoldDB" id="A0A812I9K9"/>
<dbReference type="OrthoDB" id="10411101at2759"/>
<organism evidence="2 3">
    <name type="scientific">Symbiodinium natans</name>
    <dbReference type="NCBI Taxonomy" id="878477"/>
    <lineage>
        <taxon>Eukaryota</taxon>
        <taxon>Sar</taxon>
        <taxon>Alveolata</taxon>
        <taxon>Dinophyceae</taxon>
        <taxon>Suessiales</taxon>
        <taxon>Symbiodiniaceae</taxon>
        <taxon>Symbiodinium</taxon>
    </lineage>
</organism>
<gene>
    <name evidence="2" type="ORF">SNAT2548_LOCUS3204</name>
</gene>
<proteinExistence type="predicted"/>
<keyword evidence="3" id="KW-1185">Reference proteome</keyword>
<evidence type="ECO:0000313" key="3">
    <source>
        <dbReference type="Proteomes" id="UP000604046"/>
    </source>
</evidence>
<dbReference type="EMBL" id="CAJNDS010000196">
    <property type="protein sequence ID" value="CAE7025821.1"/>
    <property type="molecule type" value="Genomic_DNA"/>
</dbReference>
<sequence>MSYFPFLRVAFLLLLVGAGSVRHAEVAQAQEEALDIPPPVCVEEDGEDEDSLAREAGFIVRCWNKKRNPGPQFAKCIKDKMEDEWDGYFFVLVAEGPITGFDTRAHTFAKFHFGKWSILIWNMYRLGES</sequence>
<accession>A0A812I9K9</accession>
<dbReference type="Proteomes" id="UP000604046">
    <property type="component" value="Unassembled WGS sequence"/>
</dbReference>
<comment type="caution">
    <text evidence="2">The sequence shown here is derived from an EMBL/GenBank/DDBJ whole genome shotgun (WGS) entry which is preliminary data.</text>
</comment>